<dbReference type="PANTHER" id="PTHR46796:SF15">
    <property type="entry name" value="BLL1074 PROTEIN"/>
    <property type="match status" value="1"/>
</dbReference>
<evidence type="ECO:0000313" key="6">
    <source>
        <dbReference type="Proteomes" id="UP000475545"/>
    </source>
</evidence>
<dbReference type="RefSeq" id="WP_160900921.1">
    <property type="nucleotide sequence ID" value="NZ_CP102850.1"/>
</dbReference>
<evidence type="ECO:0000256" key="2">
    <source>
        <dbReference type="ARBA" id="ARBA00023125"/>
    </source>
</evidence>
<dbReference type="Pfam" id="PF12833">
    <property type="entry name" value="HTH_18"/>
    <property type="match status" value="1"/>
</dbReference>
<evidence type="ECO:0000259" key="4">
    <source>
        <dbReference type="PROSITE" id="PS01124"/>
    </source>
</evidence>
<evidence type="ECO:0000256" key="1">
    <source>
        <dbReference type="ARBA" id="ARBA00023015"/>
    </source>
</evidence>
<name>A0A6L7GLR0_9ACTN</name>
<keyword evidence="3" id="KW-0804">Transcription</keyword>
<protein>
    <submittedName>
        <fullName evidence="5">Helix-turn-helix domain-containing protein</fullName>
    </submittedName>
</protein>
<evidence type="ECO:0000256" key="3">
    <source>
        <dbReference type="ARBA" id="ARBA00023163"/>
    </source>
</evidence>
<dbReference type="Pfam" id="PF20240">
    <property type="entry name" value="DUF6597"/>
    <property type="match status" value="1"/>
</dbReference>
<evidence type="ECO:0000313" key="5">
    <source>
        <dbReference type="EMBL" id="MXP20839.1"/>
    </source>
</evidence>
<dbReference type="AlphaFoldDB" id="A0A6L7GLR0"/>
<dbReference type="PANTHER" id="PTHR46796">
    <property type="entry name" value="HTH-TYPE TRANSCRIPTIONAL ACTIVATOR RHAS-RELATED"/>
    <property type="match status" value="1"/>
</dbReference>
<dbReference type="PROSITE" id="PS01124">
    <property type="entry name" value="HTH_ARAC_FAMILY_2"/>
    <property type="match status" value="1"/>
</dbReference>
<gene>
    <name evidence="5" type="ORF">GIY30_05655</name>
</gene>
<dbReference type="GO" id="GO:0043565">
    <property type="term" value="F:sequence-specific DNA binding"/>
    <property type="evidence" value="ECO:0007669"/>
    <property type="project" value="InterPro"/>
</dbReference>
<feature type="domain" description="HTH araC/xylS-type" evidence="4">
    <location>
        <begin position="142"/>
        <end position="224"/>
    </location>
</feature>
<dbReference type="GO" id="GO:0003700">
    <property type="term" value="F:DNA-binding transcription factor activity"/>
    <property type="evidence" value="ECO:0007669"/>
    <property type="project" value="InterPro"/>
</dbReference>
<keyword evidence="6" id="KW-1185">Reference proteome</keyword>
<organism evidence="5 6">
    <name type="scientific">Gordonia mangrovi</name>
    <dbReference type="NCBI Taxonomy" id="2665643"/>
    <lineage>
        <taxon>Bacteria</taxon>
        <taxon>Bacillati</taxon>
        <taxon>Actinomycetota</taxon>
        <taxon>Actinomycetes</taxon>
        <taxon>Mycobacteriales</taxon>
        <taxon>Gordoniaceae</taxon>
        <taxon>Gordonia</taxon>
    </lineage>
</organism>
<accession>A0A6L7GLR0</accession>
<sequence length="235" mass="25285">MARAQSTDAARGTVWSARHPVGPAEILPDGCMDLIWTGRRLLVAGPDTRPHHRVCDAVEHMVGIRLAPGVAPCVLGVPAQELRDLRVDLTDLWSPADAAPWIEKLAAAGQPAAVLKRLSDTRRWELPGWVAPVAVALADGSRVDDAVDLLGGTTRTFHRRSLRHFGYGPKTLQRILRVRAARADLAAGAEPAAVAADRRFADQSHMHREFVDLVGRAPGTFARTPGSATDQSSAQ</sequence>
<dbReference type="Gene3D" id="1.10.10.60">
    <property type="entry name" value="Homeodomain-like"/>
    <property type="match status" value="1"/>
</dbReference>
<dbReference type="Proteomes" id="UP000475545">
    <property type="component" value="Unassembled WGS sequence"/>
</dbReference>
<keyword evidence="2" id="KW-0238">DNA-binding</keyword>
<dbReference type="InterPro" id="IPR046532">
    <property type="entry name" value="DUF6597"/>
</dbReference>
<dbReference type="SMART" id="SM00342">
    <property type="entry name" value="HTH_ARAC"/>
    <property type="match status" value="1"/>
</dbReference>
<reference evidence="5 6" key="1">
    <citation type="submission" date="2019-11" db="EMBL/GenBank/DDBJ databases">
        <title>Gordonia sp. nov., a novel actinobacterium isolated from mangrove soil in Hainan.</title>
        <authorList>
            <person name="Huang X."/>
            <person name="Xie Y."/>
            <person name="Chu X."/>
            <person name="Xiao K."/>
        </authorList>
    </citation>
    <scope>NUCLEOTIDE SEQUENCE [LARGE SCALE GENOMIC DNA]</scope>
    <source>
        <strain evidence="5 6">HNM0687</strain>
    </source>
</reference>
<dbReference type="EMBL" id="WMBR01000001">
    <property type="protein sequence ID" value="MXP20839.1"/>
    <property type="molecule type" value="Genomic_DNA"/>
</dbReference>
<comment type="caution">
    <text evidence="5">The sequence shown here is derived from an EMBL/GenBank/DDBJ whole genome shotgun (WGS) entry which is preliminary data.</text>
</comment>
<dbReference type="InterPro" id="IPR050204">
    <property type="entry name" value="AraC_XylS_family_regulators"/>
</dbReference>
<dbReference type="InterPro" id="IPR018060">
    <property type="entry name" value="HTH_AraC"/>
</dbReference>
<proteinExistence type="predicted"/>
<keyword evidence="1" id="KW-0805">Transcription regulation</keyword>